<feature type="transmembrane region" description="Helical" evidence="1">
    <location>
        <begin position="211"/>
        <end position="228"/>
    </location>
</feature>
<sequence length="390" mass="41517">MAHILKFWVRVIFVALLSMGAAFTTAAHEVEPAVADAQVSADRVDITIRMAVEPILAGIDLAGVSDVNDSPLSGRNDALRALPPAELATALTDAWPQIARRMTLMAGETELMPELTGTTIPDVGNPELRRDSTLILTAALPEDGTEVVFGWDAGLGSLILRQVGEGATYEVFLTGGALSDPMPRIGVADQSLGEVVSRYTVSGFIHVIPDGLDHILFVLGLYFFALALRPLVWQVTAFTVAHTLTLALATTGVIAIPDNWMWAVETVIAASIVYVAVENIWGGEKTDIGWTRIGVVFLFGLVHGLGFASVLSEFGVGSHFVASLVSFAIGLEIGHLTVIAVAFLVLGLPFGQRSFYRRACVIPGSLLIAAVGAYWVLNRIGLVGDLPYLT</sequence>
<keyword evidence="1" id="KW-0812">Transmembrane</keyword>
<accession>A0ABQ4NLA4</accession>
<feature type="transmembrane region" description="Helical" evidence="1">
    <location>
        <begin position="360"/>
        <end position="377"/>
    </location>
</feature>
<feature type="signal peptide" evidence="2">
    <location>
        <begin position="1"/>
        <end position="26"/>
    </location>
</feature>
<dbReference type="Pfam" id="PF13795">
    <property type="entry name" value="HupE_UreJ_2"/>
    <property type="match status" value="1"/>
</dbReference>
<reference evidence="3 4" key="1">
    <citation type="submission" date="2021-05" db="EMBL/GenBank/DDBJ databases">
        <title>Bacteria Genome sequencing.</title>
        <authorList>
            <person name="Takabe Y."/>
            <person name="Nakajima Y."/>
            <person name="Suzuki S."/>
            <person name="Shiozaki T."/>
        </authorList>
    </citation>
    <scope>NUCLEOTIDE SEQUENCE [LARGE SCALE GENOMIC DNA]</scope>
    <source>
        <strain evidence="3 4">AI_62</strain>
    </source>
</reference>
<evidence type="ECO:0000256" key="2">
    <source>
        <dbReference type="SAM" id="SignalP"/>
    </source>
</evidence>
<protein>
    <recommendedName>
        <fullName evidence="5">HupE / UreJ protein</fullName>
    </recommendedName>
</protein>
<dbReference type="InterPro" id="IPR032809">
    <property type="entry name" value="Put_HupE_UreJ"/>
</dbReference>
<keyword evidence="2" id="KW-0732">Signal</keyword>
<evidence type="ECO:0000313" key="3">
    <source>
        <dbReference type="EMBL" id="GIT95186.1"/>
    </source>
</evidence>
<organism evidence="3 4">
    <name type="scientific">Jannaschia pagri</name>
    <dbReference type="NCBI Taxonomy" id="2829797"/>
    <lineage>
        <taxon>Bacteria</taxon>
        <taxon>Pseudomonadati</taxon>
        <taxon>Pseudomonadota</taxon>
        <taxon>Alphaproteobacteria</taxon>
        <taxon>Rhodobacterales</taxon>
        <taxon>Roseobacteraceae</taxon>
        <taxon>Jannaschia</taxon>
    </lineage>
</organism>
<dbReference type="EMBL" id="BPFH01000003">
    <property type="protein sequence ID" value="GIT95186.1"/>
    <property type="molecule type" value="Genomic_DNA"/>
</dbReference>
<dbReference type="Proteomes" id="UP000786693">
    <property type="component" value="Unassembled WGS sequence"/>
</dbReference>
<evidence type="ECO:0008006" key="5">
    <source>
        <dbReference type="Google" id="ProtNLM"/>
    </source>
</evidence>
<feature type="transmembrane region" description="Helical" evidence="1">
    <location>
        <begin position="293"/>
        <end position="312"/>
    </location>
</feature>
<feature type="chain" id="PRO_5047362607" description="HupE / UreJ protein" evidence="2">
    <location>
        <begin position="27"/>
        <end position="390"/>
    </location>
</feature>
<feature type="transmembrane region" description="Helical" evidence="1">
    <location>
        <begin position="235"/>
        <end position="256"/>
    </location>
</feature>
<comment type="caution">
    <text evidence="3">The sequence shown here is derived from an EMBL/GenBank/DDBJ whole genome shotgun (WGS) entry which is preliminary data.</text>
</comment>
<feature type="transmembrane region" description="Helical" evidence="1">
    <location>
        <begin position="324"/>
        <end position="348"/>
    </location>
</feature>
<keyword evidence="1" id="KW-0472">Membrane</keyword>
<dbReference type="RefSeq" id="WP_255576275.1">
    <property type="nucleotide sequence ID" value="NZ_BPFH01000003.1"/>
</dbReference>
<gene>
    <name evidence="3" type="ORF">JANAI62_18090</name>
</gene>
<keyword evidence="1" id="KW-1133">Transmembrane helix</keyword>
<feature type="transmembrane region" description="Helical" evidence="1">
    <location>
        <begin position="262"/>
        <end position="281"/>
    </location>
</feature>
<evidence type="ECO:0000256" key="1">
    <source>
        <dbReference type="SAM" id="Phobius"/>
    </source>
</evidence>
<keyword evidence="4" id="KW-1185">Reference proteome</keyword>
<proteinExistence type="predicted"/>
<evidence type="ECO:0000313" key="4">
    <source>
        <dbReference type="Proteomes" id="UP000786693"/>
    </source>
</evidence>
<name>A0ABQ4NLA4_9RHOB</name>